<sequence length="30" mass="3394">MAASVLGPGGRMVVVRMVMLHMAFWRMVME</sequence>
<keyword evidence="1" id="KW-0812">Transmembrane</keyword>
<accession>A0A6J6SD84</accession>
<keyword evidence="1" id="KW-1133">Transmembrane helix</keyword>
<organism evidence="2">
    <name type="scientific">freshwater metagenome</name>
    <dbReference type="NCBI Taxonomy" id="449393"/>
    <lineage>
        <taxon>unclassified sequences</taxon>
        <taxon>metagenomes</taxon>
        <taxon>ecological metagenomes</taxon>
    </lineage>
</organism>
<evidence type="ECO:0000313" key="2">
    <source>
        <dbReference type="EMBL" id="CAB4732692.1"/>
    </source>
</evidence>
<keyword evidence="1" id="KW-0472">Membrane</keyword>
<feature type="transmembrane region" description="Helical" evidence="1">
    <location>
        <begin position="12"/>
        <end position="29"/>
    </location>
</feature>
<proteinExistence type="predicted"/>
<reference evidence="2" key="1">
    <citation type="submission" date="2020-05" db="EMBL/GenBank/DDBJ databases">
        <authorList>
            <person name="Chiriac C."/>
            <person name="Salcher M."/>
            <person name="Ghai R."/>
            <person name="Kavagutti S V."/>
        </authorList>
    </citation>
    <scope>NUCLEOTIDE SEQUENCE</scope>
</reference>
<protein>
    <submittedName>
        <fullName evidence="2">Unannotated protein</fullName>
    </submittedName>
</protein>
<dbReference type="EMBL" id="CAEZYW010000027">
    <property type="protein sequence ID" value="CAB4732692.1"/>
    <property type="molecule type" value="Genomic_DNA"/>
</dbReference>
<evidence type="ECO:0000256" key="1">
    <source>
        <dbReference type="SAM" id="Phobius"/>
    </source>
</evidence>
<name>A0A6J6SD84_9ZZZZ</name>
<gene>
    <name evidence="2" type="ORF">UFOPK2786_00286</name>
</gene>
<dbReference type="AlphaFoldDB" id="A0A6J6SD84"/>